<gene>
    <name evidence="2" type="ORF">TAT_000114700</name>
    <name evidence="3" type="ORF">TAV_000114000</name>
</gene>
<dbReference type="VEuPathDB" id="PiroplasmaDB:TA16605"/>
<dbReference type="AlphaFoldDB" id="A0A3B0ML40"/>
<feature type="transmembrane region" description="Helical" evidence="1">
    <location>
        <begin position="23"/>
        <end position="43"/>
    </location>
</feature>
<proteinExistence type="predicted"/>
<dbReference type="EMBL" id="UIVS01000001">
    <property type="protein sequence ID" value="SVP90434.1"/>
    <property type="molecule type" value="Genomic_DNA"/>
</dbReference>
<organism evidence="3">
    <name type="scientific">Theileria annulata</name>
    <dbReference type="NCBI Taxonomy" id="5874"/>
    <lineage>
        <taxon>Eukaryota</taxon>
        <taxon>Sar</taxon>
        <taxon>Alveolata</taxon>
        <taxon>Apicomplexa</taxon>
        <taxon>Aconoidasida</taxon>
        <taxon>Piroplasmida</taxon>
        <taxon>Theileriidae</taxon>
        <taxon>Theileria</taxon>
    </lineage>
</organism>
<name>A0A3B0ML40_THEAN</name>
<reference evidence="3" key="1">
    <citation type="submission" date="2018-07" db="EMBL/GenBank/DDBJ databases">
        <authorList>
            <person name="Quirk P.G."/>
            <person name="Krulwich T.A."/>
        </authorList>
    </citation>
    <scope>NUCLEOTIDE SEQUENCE</scope>
    <source>
        <strain evidence="3">Anand</strain>
    </source>
</reference>
<evidence type="ECO:0000256" key="1">
    <source>
        <dbReference type="SAM" id="Phobius"/>
    </source>
</evidence>
<accession>A0A3B0ML40</accession>
<protein>
    <submittedName>
        <fullName evidence="3">Tpr-related protein family member, putative</fullName>
    </submittedName>
</protein>
<dbReference type="EMBL" id="UIVT01000001">
    <property type="protein sequence ID" value="SVP89294.1"/>
    <property type="molecule type" value="Genomic_DNA"/>
</dbReference>
<keyword evidence="1" id="KW-0812">Transmembrane</keyword>
<sequence>MPCPACNSETEASKNYSGDACGLLMSAYILAGLAMMLNIRLSYSSAPFALIRFRLPENLFSVFVRRMASALELWCLPSMLLGNIMDLIQKLFDGGAELRAIKVKATKLQKAGELKSAPGLSGAGEASAAAGTLEGKAGTLNSEASQIKGGDLDVLKTDAIALASAAGSSGLQQKASELASQSTDTGKAIAVIEAFGKVKAAYLALSKQEKYIENRPPQGSSPEPSTPQGRVKAVEDAWGNVKGDFGTLCKALIKQYATEVETKATELQRDPSVDNAKLFKDKYDNFGKVYDAIPADQPAKTAVTSDWNNLKGVIVGEMKRWKFYWIIIPSIITQWLNFLTYVILLIIFFTVVKGLEKIPSQMQTDVPRGYIKLIIPVQQLKYNKLYP</sequence>
<feature type="transmembrane region" description="Helical" evidence="1">
    <location>
        <begin position="323"/>
        <end position="352"/>
    </location>
</feature>
<keyword evidence="1" id="KW-1133">Transmembrane helix</keyword>
<evidence type="ECO:0000313" key="3">
    <source>
        <dbReference type="EMBL" id="SVP90434.1"/>
    </source>
</evidence>
<keyword evidence="1" id="KW-0472">Membrane</keyword>
<evidence type="ECO:0000313" key="2">
    <source>
        <dbReference type="EMBL" id="SVP89294.1"/>
    </source>
</evidence>